<dbReference type="Gene3D" id="3.60.21.10">
    <property type="match status" value="1"/>
</dbReference>
<keyword evidence="1" id="KW-0479">Metal-binding</keyword>
<accession>A0A937FJZ3</accession>
<dbReference type="InterPro" id="IPR036116">
    <property type="entry name" value="FN3_sf"/>
</dbReference>
<protein>
    <submittedName>
        <fullName evidence="6">Metallophosphoesterase</fullName>
    </submittedName>
</protein>
<evidence type="ECO:0000313" key="6">
    <source>
        <dbReference type="EMBL" id="MBL4933847.1"/>
    </source>
</evidence>
<name>A0A937FJZ3_9CLOT</name>
<dbReference type="EMBL" id="JAESWA010000028">
    <property type="protein sequence ID" value="MBL4933847.1"/>
    <property type="molecule type" value="Genomic_DNA"/>
</dbReference>
<dbReference type="InterPro" id="IPR013783">
    <property type="entry name" value="Ig-like_fold"/>
</dbReference>
<sequence>MNISFAVISDIHLKSKTTKDEKKFKKALEVINRLRPELDAMIIAGDITHGGKKSEYVKFENIYNEYGNPNAERIFVMGNHDYWNGLPIKMAQKRFREFTGGLIHSHKIIKGFHFISVSTEGRWRDGHFTSKLLKWVKERLEIAKNDDPKKPIFFTVHQHIKGTVYGSEEWSNKSFYNVLKDYPQVVTFTGHSHHPLNDPRSIHQRDFTSIGTASVSYIEMEKGKVNGSIPPRADEFSQGLLISVSEDNKVIIEALDFVNEKIISTPWVLEDIGDKSKFKYTDDRYKCGIKPYFKGKMVKLKDVTSDSVTIIFNQGKHKDFIHSYKIEVINKITGKIHKEFLAFSDFYLNKSKTKLSVKLTGLMKNTKYNLKIKALESFGHESEDYLTATFETMNKSRIKTITDNIMLCVEYLFPSAQKR</sequence>
<dbReference type="Gene3D" id="2.60.40.10">
    <property type="entry name" value="Immunoglobulins"/>
    <property type="match status" value="1"/>
</dbReference>
<dbReference type="InterPro" id="IPR004843">
    <property type="entry name" value="Calcineurin-like_PHP"/>
</dbReference>
<keyword evidence="2" id="KW-0378">Hydrolase</keyword>
<feature type="domain" description="Calcineurin-like phosphoesterase" evidence="5">
    <location>
        <begin position="4"/>
        <end position="195"/>
    </location>
</feature>
<dbReference type="InterPro" id="IPR050884">
    <property type="entry name" value="CNP_phosphodiesterase-III"/>
</dbReference>
<comment type="caution">
    <text evidence="6">The sequence shown here is derived from an EMBL/GenBank/DDBJ whole genome shotgun (WGS) entry which is preliminary data.</text>
</comment>
<reference evidence="6" key="1">
    <citation type="submission" date="2021-01" db="EMBL/GenBank/DDBJ databases">
        <title>Genome public.</title>
        <authorList>
            <person name="Liu C."/>
            <person name="Sun Q."/>
        </authorList>
    </citation>
    <scope>NUCLEOTIDE SEQUENCE</scope>
    <source>
        <strain evidence="6">YIM B02565</strain>
    </source>
</reference>
<evidence type="ECO:0000256" key="3">
    <source>
        <dbReference type="ARBA" id="ARBA00023004"/>
    </source>
</evidence>
<comment type="similarity">
    <text evidence="4">Belongs to the cyclic nucleotide phosphodiesterase class-III family.</text>
</comment>
<dbReference type="SUPFAM" id="SSF56300">
    <property type="entry name" value="Metallo-dependent phosphatases"/>
    <property type="match status" value="1"/>
</dbReference>
<dbReference type="SUPFAM" id="SSF49265">
    <property type="entry name" value="Fibronectin type III"/>
    <property type="match status" value="1"/>
</dbReference>
<keyword evidence="3" id="KW-0408">Iron</keyword>
<dbReference type="AlphaFoldDB" id="A0A937FJZ3"/>
<evidence type="ECO:0000259" key="5">
    <source>
        <dbReference type="Pfam" id="PF00149"/>
    </source>
</evidence>
<organism evidence="6 7">
    <name type="scientific">Clostridium paridis</name>
    <dbReference type="NCBI Taxonomy" id="2803863"/>
    <lineage>
        <taxon>Bacteria</taxon>
        <taxon>Bacillati</taxon>
        <taxon>Bacillota</taxon>
        <taxon>Clostridia</taxon>
        <taxon>Eubacteriales</taxon>
        <taxon>Clostridiaceae</taxon>
        <taxon>Clostridium</taxon>
    </lineage>
</organism>
<evidence type="ECO:0000313" key="7">
    <source>
        <dbReference type="Proteomes" id="UP000623681"/>
    </source>
</evidence>
<keyword evidence="7" id="KW-1185">Reference proteome</keyword>
<evidence type="ECO:0000256" key="1">
    <source>
        <dbReference type="ARBA" id="ARBA00022723"/>
    </source>
</evidence>
<dbReference type="GO" id="GO:0016787">
    <property type="term" value="F:hydrolase activity"/>
    <property type="evidence" value="ECO:0007669"/>
    <property type="project" value="UniProtKB-KW"/>
</dbReference>
<dbReference type="InterPro" id="IPR003961">
    <property type="entry name" value="FN3_dom"/>
</dbReference>
<dbReference type="CDD" id="cd00063">
    <property type="entry name" value="FN3"/>
    <property type="match status" value="1"/>
</dbReference>
<dbReference type="RefSeq" id="WP_202769310.1">
    <property type="nucleotide sequence ID" value="NZ_JAESWA010000028.1"/>
</dbReference>
<evidence type="ECO:0000256" key="4">
    <source>
        <dbReference type="ARBA" id="ARBA00025742"/>
    </source>
</evidence>
<dbReference type="InterPro" id="IPR029052">
    <property type="entry name" value="Metallo-depent_PP-like"/>
</dbReference>
<proteinExistence type="inferred from homology"/>
<dbReference type="PANTHER" id="PTHR42988:SF2">
    <property type="entry name" value="CYCLIC NUCLEOTIDE PHOSPHODIESTERASE CBUA0032-RELATED"/>
    <property type="match status" value="1"/>
</dbReference>
<dbReference type="Pfam" id="PF00149">
    <property type="entry name" value="Metallophos"/>
    <property type="match status" value="1"/>
</dbReference>
<dbReference type="Proteomes" id="UP000623681">
    <property type="component" value="Unassembled WGS sequence"/>
</dbReference>
<gene>
    <name evidence="6" type="ORF">JK634_18850</name>
</gene>
<dbReference type="GO" id="GO:0046872">
    <property type="term" value="F:metal ion binding"/>
    <property type="evidence" value="ECO:0007669"/>
    <property type="project" value="UniProtKB-KW"/>
</dbReference>
<dbReference type="PANTHER" id="PTHR42988">
    <property type="entry name" value="PHOSPHOHYDROLASE"/>
    <property type="match status" value="1"/>
</dbReference>
<evidence type="ECO:0000256" key="2">
    <source>
        <dbReference type="ARBA" id="ARBA00022801"/>
    </source>
</evidence>